<evidence type="ECO:0000256" key="3">
    <source>
        <dbReference type="ARBA" id="ARBA00022989"/>
    </source>
</evidence>
<sequence length="157" mass="17744">MTYDIIFLLVVFFCMMMGLIKGFINSVFGMGAPVAAIWVSVFFYKKLAVYLAEFIKSDAAVLILAFLIIFILVFLMLKVFQQLVNKVFGGEIFRSLDRILGVLFGFAEGIALVIMIIFVISIIPEQKFNEGVKESHSYHMVGKFVSFPKVHIPKVTK</sequence>
<keyword evidence="3 5" id="KW-1133">Transmembrane helix</keyword>
<protein>
    <submittedName>
        <fullName evidence="7">CvpA family protein</fullName>
    </submittedName>
    <submittedName>
        <fullName evidence="6">Membrane protein required for colicin V production</fullName>
    </submittedName>
</protein>
<keyword evidence="4 5" id="KW-0472">Membrane</keyword>
<feature type="transmembrane region" description="Helical" evidence="5">
    <location>
        <begin position="99"/>
        <end position="123"/>
    </location>
</feature>
<dbReference type="KEGG" id="trc:DYE49_06235"/>
<dbReference type="InterPro" id="IPR003825">
    <property type="entry name" value="Colicin-V_CvpA"/>
</dbReference>
<evidence type="ECO:0000313" key="9">
    <source>
        <dbReference type="Proteomes" id="UP000593591"/>
    </source>
</evidence>
<name>A0A840SF91_9SPIR</name>
<evidence type="ECO:0000256" key="2">
    <source>
        <dbReference type="ARBA" id="ARBA00022692"/>
    </source>
</evidence>
<feature type="transmembrane region" description="Helical" evidence="5">
    <location>
        <begin position="5"/>
        <end position="24"/>
    </location>
</feature>
<keyword evidence="2 5" id="KW-0812">Transmembrane</keyword>
<evidence type="ECO:0000313" key="8">
    <source>
        <dbReference type="Proteomes" id="UP000578697"/>
    </source>
</evidence>
<gene>
    <name evidence="7" type="ORF">DYE49_06235</name>
    <name evidence="6" type="ORF">HNP77_000567</name>
</gene>
<comment type="subcellular location">
    <subcellularLocation>
        <location evidence="1">Membrane</location>
        <topology evidence="1">Multi-pass membrane protein</topology>
    </subcellularLocation>
</comment>
<dbReference type="EMBL" id="JACHFR010000001">
    <property type="protein sequence ID" value="MBB5218223.1"/>
    <property type="molecule type" value="Genomic_DNA"/>
</dbReference>
<reference evidence="6 8" key="2">
    <citation type="submission" date="2020-08" db="EMBL/GenBank/DDBJ databases">
        <title>Genomic Encyclopedia of Type Strains, Phase IV (KMG-IV): sequencing the most valuable type-strain genomes for metagenomic binning, comparative biology and taxonomic classification.</title>
        <authorList>
            <person name="Goeker M."/>
        </authorList>
    </citation>
    <scope>NUCLEOTIDE SEQUENCE [LARGE SCALE GENOMIC DNA]</scope>
    <source>
        <strain evidence="6 8">DSM 103679</strain>
    </source>
</reference>
<organism evidence="6 8">
    <name type="scientific">Treponema rectale</name>
    <dbReference type="NCBI Taxonomy" id="744512"/>
    <lineage>
        <taxon>Bacteria</taxon>
        <taxon>Pseudomonadati</taxon>
        <taxon>Spirochaetota</taxon>
        <taxon>Spirochaetia</taxon>
        <taxon>Spirochaetales</taxon>
        <taxon>Treponemataceae</taxon>
        <taxon>Treponema</taxon>
    </lineage>
</organism>
<feature type="transmembrane region" description="Helical" evidence="5">
    <location>
        <begin position="30"/>
        <end position="47"/>
    </location>
</feature>
<dbReference type="PANTHER" id="PTHR37306">
    <property type="entry name" value="COLICIN V PRODUCTION PROTEIN"/>
    <property type="match status" value="1"/>
</dbReference>
<evidence type="ECO:0000256" key="5">
    <source>
        <dbReference type="SAM" id="Phobius"/>
    </source>
</evidence>
<proteinExistence type="predicted"/>
<feature type="transmembrane region" description="Helical" evidence="5">
    <location>
        <begin position="59"/>
        <end position="79"/>
    </location>
</feature>
<dbReference type="GO" id="GO:0016020">
    <property type="term" value="C:membrane"/>
    <property type="evidence" value="ECO:0007669"/>
    <property type="project" value="UniProtKB-SubCell"/>
</dbReference>
<evidence type="ECO:0000256" key="4">
    <source>
        <dbReference type="ARBA" id="ARBA00023136"/>
    </source>
</evidence>
<evidence type="ECO:0000313" key="7">
    <source>
        <dbReference type="EMBL" id="QOS40074.1"/>
    </source>
</evidence>
<dbReference type="AlphaFoldDB" id="A0A840SF91"/>
<dbReference type="Proteomes" id="UP000593591">
    <property type="component" value="Chromosome"/>
</dbReference>
<dbReference type="PANTHER" id="PTHR37306:SF1">
    <property type="entry name" value="COLICIN V PRODUCTION PROTEIN"/>
    <property type="match status" value="1"/>
</dbReference>
<dbReference type="EMBL" id="CP031517">
    <property type="protein sequence ID" value="QOS40074.1"/>
    <property type="molecule type" value="Genomic_DNA"/>
</dbReference>
<evidence type="ECO:0000313" key="6">
    <source>
        <dbReference type="EMBL" id="MBB5218223.1"/>
    </source>
</evidence>
<dbReference type="GO" id="GO:0009403">
    <property type="term" value="P:toxin biosynthetic process"/>
    <property type="evidence" value="ECO:0007669"/>
    <property type="project" value="InterPro"/>
</dbReference>
<accession>A0A840SF91</accession>
<evidence type="ECO:0000256" key="1">
    <source>
        <dbReference type="ARBA" id="ARBA00004141"/>
    </source>
</evidence>
<keyword evidence="8" id="KW-1185">Reference proteome</keyword>
<dbReference type="RefSeq" id="WP_184651647.1">
    <property type="nucleotide sequence ID" value="NZ_JACHFR010000001.1"/>
</dbReference>
<dbReference type="Pfam" id="PF02674">
    <property type="entry name" value="Colicin_V"/>
    <property type="match status" value="1"/>
</dbReference>
<reference evidence="7 9" key="1">
    <citation type="submission" date="2018-08" db="EMBL/GenBank/DDBJ databases">
        <title>The first complete genome of Treponema rectale (CHPAT), a commensal spirochete of the bovine rectum.</title>
        <authorList>
            <person name="Staton G.J."/>
            <person name="Clegg S.R."/>
            <person name="Carter S.D."/>
            <person name="Radford A.D."/>
            <person name="Darby A."/>
            <person name="Hall N."/>
            <person name="Birtles R.J."/>
            <person name="Evans N.J."/>
        </authorList>
    </citation>
    <scope>NUCLEOTIDE SEQUENCE [LARGE SCALE GENOMIC DNA]</scope>
    <source>
        <strain evidence="7 9">CHPA</strain>
    </source>
</reference>
<dbReference type="Proteomes" id="UP000578697">
    <property type="component" value="Unassembled WGS sequence"/>
</dbReference>